<evidence type="ECO:0000259" key="3">
    <source>
        <dbReference type="Pfam" id="PF00496"/>
    </source>
</evidence>
<dbReference type="PANTHER" id="PTHR30290:SF38">
    <property type="entry name" value="D,D-DIPEPTIDE-BINDING PERIPLASMIC PROTEIN DDPA-RELATED"/>
    <property type="match status" value="1"/>
</dbReference>
<sequence>MRPLLWIPAAVVALAATTVACGTGGDPGAPATTATQAATPPDDQLDLGATVDVRLILEPVSLNPFSTSGVAVDQLLLDNVYEGLVSADTADGDKIVPRLATSHEVSPDGLSYTFTLTPDAKFHDGSALTSADVVWSLQQQIAPGSKGLRAAEFASVAAVSAPDPTTVKVDLKQRDTFLLWNLTQRGGIVYKKDTDFATLDAKDNGSGPYTIANWNRGADITLARNDAYWGAKPKNAKVVLHYIPEPSAANNAQTTGQTDVQTAADATLLQPFTANPGFTILRGTTTDKFTLALNNKRAPFDNPDVRHAFRQAINKEDVIAAYGAGIPIGGPVPPQDPWYTDLTGTDAHNPEGAKALLAKAGHAGGLAVTLDVPNVYPRAIADVLVSNLKQVGVTLTVRQVEFPTWLTRVFTNHDYELSIVDHAEARDIGNYAKPDYYFGYDNKQVQADYAAARAAASDGERDELLRKVAKQASDDAATDWLFVNQTHTVVRTGVYGVPSAETTNRFPLSGIAVGK</sequence>
<dbReference type="GO" id="GO:0015833">
    <property type="term" value="P:peptide transport"/>
    <property type="evidence" value="ECO:0007669"/>
    <property type="project" value="TreeGrafter"/>
</dbReference>
<reference evidence="4 5" key="1">
    <citation type="journal article" date="2014" name="Genome Announc.">
        <title>Draft Genome Sequence of the Antitrypanosomally Active Sponge-Associated Bacterium Actinokineospora sp. Strain EG49.</title>
        <authorList>
            <person name="Harjes J."/>
            <person name="Ryu T."/>
            <person name="Abdelmohsen U.R."/>
            <person name="Moitinho-Silva L."/>
            <person name="Horn H."/>
            <person name="Ravasi T."/>
            <person name="Hentschel U."/>
        </authorList>
    </citation>
    <scope>NUCLEOTIDE SEQUENCE [LARGE SCALE GENOMIC DNA]</scope>
    <source>
        <strain evidence="4 5">EG49</strain>
    </source>
</reference>
<evidence type="ECO:0000256" key="2">
    <source>
        <dbReference type="SAM" id="SignalP"/>
    </source>
</evidence>
<dbReference type="Proteomes" id="UP000019277">
    <property type="component" value="Unassembled WGS sequence"/>
</dbReference>
<dbReference type="OrthoDB" id="9796817at2"/>
<dbReference type="RefSeq" id="WP_152552207.1">
    <property type="nucleotide sequence ID" value="NZ_AYXG01000169.1"/>
</dbReference>
<feature type="chain" id="PRO_5039659718" evidence="2">
    <location>
        <begin position="21"/>
        <end position="515"/>
    </location>
</feature>
<organism evidence="4 5">
    <name type="scientific">Actinokineospora spheciospongiae</name>
    <dbReference type="NCBI Taxonomy" id="909613"/>
    <lineage>
        <taxon>Bacteria</taxon>
        <taxon>Bacillati</taxon>
        <taxon>Actinomycetota</taxon>
        <taxon>Actinomycetes</taxon>
        <taxon>Pseudonocardiales</taxon>
        <taxon>Pseudonocardiaceae</taxon>
        <taxon>Actinokineospora</taxon>
    </lineage>
</organism>
<evidence type="ECO:0000313" key="5">
    <source>
        <dbReference type="Proteomes" id="UP000019277"/>
    </source>
</evidence>
<dbReference type="Gene3D" id="3.40.190.10">
    <property type="entry name" value="Periplasmic binding protein-like II"/>
    <property type="match status" value="1"/>
</dbReference>
<dbReference type="PATRIC" id="fig|909613.9.peg.4537"/>
<dbReference type="STRING" id="909613.UO65_4535"/>
<dbReference type="GO" id="GO:0042597">
    <property type="term" value="C:periplasmic space"/>
    <property type="evidence" value="ECO:0007669"/>
    <property type="project" value="UniProtKB-ARBA"/>
</dbReference>
<dbReference type="InterPro" id="IPR039424">
    <property type="entry name" value="SBP_5"/>
</dbReference>
<dbReference type="InterPro" id="IPR030678">
    <property type="entry name" value="Peptide/Ni-bd"/>
</dbReference>
<dbReference type="eggNOG" id="COG0747">
    <property type="taxonomic scope" value="Bacteria"/>
</dbReference>
<dbReference type="InterPro" id="IPR000914">
    <property type="entry name" value="SBP_5_dom"/>
</dbReference>
<dbReference type="SUPFAM" id="SSF53850">
    <property type="entry name" value="Periplasmic binding protein-like II"/>
    <property type="match status" value="1"/>
</dbReference>
<dbReference type="PROSITE" id="PS51257">
    <property type="entry name" value="PROKAR_LIPOPROTEIN"/>
    <property type="match status" value="1"/>
</dbReference>
<dbReference type="PIRSF" id="PIRSF002741">
    <property type="entry name" value="MppA"/>
    <property type="match status" value="1"/>
</dbReference>
<dbReference type="GO" id="GO:1904680">
    <property type="term" value="F:peptide transmembrane transporter activity"/>
    <property type="evidence" value="ECO:0007669"/>
    <property type="project" value="TreeGrafter"/>
</dbReference>
<keyword evidence="5" id="KW-1185">Reference proteome</keyword>
<evidence type="ECO:0000256" key="1">
    <source>
        <dbReference type="ARBA" id="ARBA00022729"/>
    </source>
</evidence>
<feature type="signal peptide" evidence="2">
    <location>
        <begin position="1"/>
        <end position="20"/>
    </location>
</feature>
<accession>W7IIZ2</accession>
<dbReference type="GO" id="GO:0043190">
    <property type="term" value="C:ATP-binding cassette (ABC) transporter complex"/>
    <property type="evidence" value="ECO:0007669"/>
    <property type="project" value="InterPro"/>
</dbReference>
<proteinExistence type="predicted"/>
<dbReference type="EMBL" id="AYXG01000169">
    <property type="protein sequence ID" value="EWC60188.1"/>
    <property type="molecule type" value="Genomic_DNA"/>
</dbReference>
<dbReference type="CDD" id="cd08494">
    <property type="entry name" value="PBP2_NikA_DppA_OppA_like_6"/>
    <property type="match status" value="1"/>
</dbReference>
<name>W7IIZ2_9PSEU</name>
<feature type="domain" description="Solute-binding protein family 5" evidence="3">
    <location>
        <begin position="94"/>
        <end position="421"/>
    </location>
</feature>
<protein>
    <submittedName>
        <fullName evidence="4">Oligopeptide ABC transporter, periplasmic oligopeptide-binding protein OppA</fullName>
    </submittedName>
</protein>
<comment type="caution">
    <text evidence="4">The sequence shown here is derived from an EMBL/GenBank/DDBJ whole genome shotgun (WGS) entry which is preliminary data.</text>
</comment>
<dbReference type="Pfam" id="PF00496">
    <property type="entry name" value="SBP_bac_5"/>
    <property type="match status" value="1"/>
</dbReference>
<dbReference type="AlphaFoldDB" id="W7IIZ2"/>
<keyword evidence="1 2" id="KW-0732">Signal</keyword>
<dbReference type="PANTHER" id="PTHR30290">
    <property type="entry name" value="PERIPLASMIC BINDING COMPONENT OF ABC TRANSPORTER"/>
    <property type="match status" value="1"/>
</dbReference>
<dbReference type="Gene3D" id="3.10.105.10">
    <property type="entry name" value="Dipeptide-binding Protein, Domain 3"/>
    <property type="match status" value="1"/>
</dbReference>
<evidence type="ECO:0000313" key="4">
    <source>
        <dbReference type="EMBL" id="EWC60188.1"/>
    </source>
</evidence>
<gene>
    <name evidence="4" type="ORF">UO65_4535</name>
</gene>